<dbReference type="Proteomes" id="UP001059596">
    <property type="component" value="Unassembled WGS sequence"/>
</dbReference>
<protein>
    <submittedName>
        <fullName evidence="2">Uncharacterized protein</fullName>
    </submittedName>
</protein>
<proteinExistence type="predicted"/>
<evidence type="ECO:0000313" key="3">
    <source>
        <dbReference type="Proteomes" id="UP001059596"/>
    </source>
</evidence>
<evidence type="ECO:0000256" key="1">
    <source>
        <dbReference type="SAM" id="MobiDB-lite"/>
    </source>
</evidence>
<feature type="compositionally biased region" description="Basic residues" evidence="1">
    <location>
        <begin position="14"/>
        <end position="27"/>
    </location>
</feature>
<dbReference type="AlphaFoldDB" id="A0A9Q0BR05"/>
<evidence type="ECO:0000313" key="2">
    <source>
        <dbReference type="EMBL" id="KAI8040700.1"/>
    </source>
</evidence>
<accession>A0A9Q0BR05</accession>
<dbReference type="EMBL" id="JAMKOV010000004">
    <property type="protein sequence ID" value="KAI8040700.1"/>
    <property type="molecule type" value="Genomic_DNA"/>
</dbReference>
<organism evidence="2 3">
    <name type="scientific">Drosophila gunungcola</name>
    <name type="common">fruit fly</name>
    <dbReference type="NCBI Taxonomy" id="103775"/>
    <lineage>
        <taxon>Eukaryota</taxon>
        <taxon>Metazoa</taxon>
        <taxon>Ecdysozoa</taxon>
        <taxon>Arthropoda</taxon>
        <taxon>Hexapoda</taxon>
        <taxon>Insecta</taxon>
        <taxon>Pterygota</taxon>
        <taxon>Neoptera</taxon>
        <taxon>Endopterygota</taxon>
        <taxon>Diptera</taxon>
        <taxon>Brachycera</taxon>
        <taxon>Muscomorpha</taxon>
        <taxon>Ephydroidea</taxon>
        <taxon>Drosophilidae</taxon>
        <taxon>Drosophila</taxon>
        <taxon>Sophophora</taxon>
    </lineage>
</organism>
<comment type="caution">
    <text evidence="2">The sequence shown here is derived from an EMBL/GenBank/DDBJ whole genome shotgun (WGS) entry which is preliminary data.</text>
</comment>
<feature type="region of interest" description="Disordered" evidence="1">
    <location>
        <begin position="1"/>
        <end position="62"/>
    </location>
</feature>
<sequence length="75" mass="8752">MAGWQALKTGSANKSKRLKTRKRRGHRRAMDSRSLCTQNRLLPGKEWEGPSHRKGHGCRHSSFSNYFQLNSRERK</sequence>
<name>A0A9Q0BR05_9MUSC</name>
<keyword evidence="3" id="KW-1185">Reference proteome</keyword>
<gene>
    <name evidence="2" type="ORF">M5D96_006643</name>
</gene>
<reference evidence="2" key="1">
    <citation type="journal article" date="2023" name="Genome Biol. Evol.">
        <title>Long-read-based Genome Assembly of Drosophila gunungcola Reveals Fewer Chemosensory Genes in Flower-breeding Species.</title>
        <authorList>
            <person name="Negi A."/>
            <person name="Liao B.Y."/>
            <person name="Yeh S.D."/>
        </authorList>
    </citation>
    <scope>NUCLEOTIDE SEQUENCE</scope>
    <source>
        <strain evidence="2">Sukarami</strain>
    </source>
</reference>